<organism evidence="2 3">
    <name type="scientific">Penaeus vannamei</name>
    <name type="common">Whiteleg shrimp</name>
    <name type="synonym">Litopenaeus vannamei</name>
    <dbReference type="NCBI Taxonomy" id="6689"/>
    <lineage>
        <taxon>Eukaryota</taxon>
        <taxon>Metazoa</taxon>
        <taxon>Ecdysozoa</taxon>
        <taxon>Arthropoda</taxon>
        <taxon>Crustacea</taxon>
        <taxon>Multicrustacea</taxon>
        <taxon>Malacostraca</taxon>
        <taxon>Eumalacostraca</taxon>
        <taxon>Eucarida</taxon>
        <taxon>Decapoda</taxon>
        <taxon>Dendrobranchiata</taxon>
        <taxon>Penaeoidea</taxon>
        <taxon>Penaeidae</taxon>
        <taxon>Penaeus</taxon>
    </lineage>
</organism>
<feature type="compositionally biased region" description="Basic and acidic residues" evidence="1">
    <location>
        <begin position="120"/>
        <end position="138"/>
    </location>
</feature>
<evidence type="ECO:0000313" key="2">
    <source>
        <dbReference type="EMBL" id="ROT65786.1"/>
    </source>
</evidence>
<feature type="compositionally biased region" description="Pro residues" evidence="1">
    <location>
        <begin position="193"/>
        <end position="205"/>
    </location>
</feature>
<proteinExistence type="predicted"/>
<reference evidence="2 3" key="1">
    <citation type="submission" date="2018-04" db="EMBL/GenBank/DDBJ databases">
        <authorList>
            <person name="Zhang X."/>
            <person name="Yuan J."/>
            <person name="Li F."/>
            <person name="Xiang J."/>
        </authorList>
    </citation>
    <scope>NUCLEOTIDE SEQUENCE [LARGE SCALE GENOMIC DNA]</scope>
    <source>
        <tissue evidence="2">Muscle</tissue>
    </source>
</reference>
<feature type="region of interest" description="Disordered" evidence="1">
    <location>
        <begin position="51"/>
        <end position="218"/>
    </location>
</feature>
<evidence type="ECO:0000256" key="1">
    <source>
        <dbReference type="SAM" id="MobiDB-lite"/>
    </source>
</evidence>
<sequence>MSGEESMESQRHQSFHSLTFTLSHLLISPPSRCSGITRRIRKTRSVVKVIKSVNKHEEDSGPSKSSSSSGGSQDDQPGSPEIAKFSALITRPPRSQQKKGESPPVVPILKIKEVQSAASKQKEAKETQPKAKEPKDVPPLKIKAPTPMPAKGLLHPRQPPRQRRQLPLPRCLRRRSHQEAKNSLDVALNPQVPAVPPPIMSPPIDTPKSSKKQEQSTGLLTETVGPIGHFVDDQGNEFGFVQHVASRTMVPP</sequence>
<feature type="compositionally biased region" description="Low complexity" evidence="1">
    <location>
        <begin position="62"/>
        <end position="80"/>
    </location>
</feature>
<comment type="caution">
    <text evidence="2">The sequence shown here is derived from an EMBL/GenBank/DDBJ whole genome shotgun (WGS) entry which is preliminary data.</text>
</comment>
<accession>A0A3R7SLF4</accession>
<gene>
    <name evidence="2" type="ORF">C7M84_016233</name>
</gene>
<name>A0A3R7SLF4_PENVA</name>
<dbReference type="STRING" id="6689.A0A3R7SLF4"/>
<reference evidence="2 3" key="2">
    <citation type="submission" date="2019-01" db="EMBL/GenBank/DDBJ databases">
        <title>The decoding of complex shrimp genome reveals the adaptation for benthos swimmer, frequently molting mechanism and breeding impact on genome.</title>
        <authorList>
            <person name="Sun Y."/>
            <person name="Gao Y."/>
            <person name="Yu Y."/>
        </authorList>
    </citation>
    <scope>NUCLEOTIDE SEQUENCE [LARGE SCALE GENOMIC DNA]</scope>
    <source>
        <tissue evidence="2">Muscle</tissue>
    </source>
</reference>
<dbReference type="AlphaFoldDB" id="A0A3R7SLF4"/>
<protein>
    <submittedName>
        <fullName evidence="2">Uncharacterized protein</fullName>
    </submittedName>
</protein>
<dbReference type="Proteomes" id="UP000283509">
    <property type="component" value="Unassembled WGS sequence"/>
</dbReference>
<evidence type="ECO:0000313" key="3">
    <source>
        <dbReference type="Proteomes" id="UP000283509"/>
    </source>
</evidence>
<dbReference type="EMBL" id="QCYY01003037">
    <property type="protein sequence ID" value="ROT65786.1"/>
    <property type="molecule type" value="Genomic_DNA"/>
</dbReference>
<keyword evidence="3" id="KW-1185">Reference proteome</keyword>